<evidence type="ECO:0000313" key="1">
    <source>
        <dbReference type="EMBL" id="KAL2740056.1"/>
    </source>
</evidence>
<accession>A0ABD2C4U0</accession>
<dbReference type="EMBL" id="JAUDFV010000020">
    <property type="protein sequence ID" value="KAL2740056.1"/>
    <property type="molecule type" value="Genomic_DNA"/>
</dbReference>
<dbReference type="Proteomes" id="UP001607302">
    <property type="component" value="Unassembled WGS sequence"/>
</dbReference>
<organism evidence="1 2">
    <name type="scientific">Vespula squamosa</name>
    <name type="common">Southern yellow jacket</name>
    <name type="synonym">Wasp</name>
    <dbReference type="NCBI Taxonomy" id="30214"/>
    <lineage>
        <taxon>Eukaryota</taxon>
        <taxon>Metazoa</taxon>
        <taxon>Ecdysozoa</taxon>
        <taxon>Arthropoda</taxon>
        <taxon>Hexapoda</taxon>
        <taxon>Insecta</taxon>
        <taxon>Pterygota</taxon>
        <taxon>Neoptera</taxon>
        <taxon>Endopterygota</taxon>
        <taxon>Hymenoptera</taxon>
        <taxon>Apocrita</taxon>
        <taxon>Aculeata</taxon>
        <taxon>Vespoidea</taxon>
        <taxon>Vespidae</taxon>
        <taxon>Vespinae</taxon>
        <taxon>Vespula</taxon>
    </lineage>
</organism>
<protein>
    <submittedName>
        <fullName evidence="1">Uncharacterized protein</fullName>
    </submittedName>
</protein>
<sequence length="86" mass="9954">KNNGLNHAAKQWGNTTIACRTPHEDTRPTIPASPEAHDSLLSHRLKLMPWFTTCFICDWFVRAVVHDRANFHYNFDDHRNPLSKEG</sequence>
<dbReference type="AlphaFoldDB" id="A0ABD2C4U0"/>
<evidence type="ECO:0000313" key="2">
    <source>
        <dbReference type="Proteomes" id="UP001607302"/>
    </source>
</evidence>
<feature type="non-terminal residue" evidence="1">
    <location>
        <position position="1"/>
    </location>
</feature>
<keyword evidence="2" id="KW-1185">Reference proteome</keyword>
<comment type="caution">
    <text evidence="1">The sequence shown here is derived from an EMBL/GenBank/DDBJ whole genome shotgun (WGS) entry which is preliminary data.</text>
</comment>
<name>A0ABD2C4U0_VESSQ</name>
<gene>
    <name evidence="1" type="ORF">V1478_000197</name>
</gene>
<reference evidence="1 2" key="1">
    <citation type="journal article" date="2024" name="Ann. Entomol. Soc. Am.">
        <title>Genomic analyses of the southern and eastern yellowjacket wasps (Hymenoptera: Vespidae) reveal evolutionary signatures of social life.</title>
        <authorList>
            <person name="Catto M.A."/>
            <person name="Caine P.B."/>
            <person name="Orr S.E."/>
            <person name="Hunt B.G."/>
            <person name="Goodisman M.A.D."/>
        </authorList>
    </citation>
    <scope>NUCLEOTIDE SEQUENCE [LARGE SCALE GENOMIC DNA]</scope>
    <source>
        <strain evidence="1">233</strain>
        <tissue evidence="1">Head and thorax</tissue>
    </source>
</reference>
<proteinExistence type="predicted"/>